<comment type="caution">
    <text evidence="1">The sequence shown here is derived from an EMBL/GenBank/DDBJ whole genome shotgun (WGS) entry which is preliminary data.</text>
</comment>
<dbReference type="Proteomes" id="UP001172386">
    <property type="component" value="Unassembled WGS sequence"/>
</dbReference>
<reference evidence="1" key="1">
    <citation type="submission" date="2022-10" db="EMBL/GenBank/DDBJ databases">
        <title>Culturing micro-colonial fungi from biological soil crusts in the Mojave desert and describing Neophaeococcomyces mojavensis, and introducing the new genera and species Taxawa tesnikishii.</title>
        <authorList>
            <person name="Kurbessoian T."/>
            <person name="Stajich J.E."/>
        </authorList>
    </citation>
    <scope>NUCLEOTIDE SEQUENCE</scope>
    <source>
        <strain evidence="1">JES_112</strain>
    </source>
</reference>
<keyword evidence="2" id="KW-1185">Reference proteome</keyword>
<organism evidence="1 2">
    <name type="scientific">Neophaeococcomyces mojaviensis</name>
    <dbReference type="NCBI Taxonomy" id="3383035"/>
    <lineage>
        <taxon>Eukaryota</taxon>
        <taxon>Fungi</taxon>
        <taxon>Dikarya</taxon>
        <taxon>Ascomycota</taxon>
        <taxon>Pezizomycotina</taxon>
        <taxon>Eurotiomycetes</taxon>
        <taxon>Chaetothyriomycetidae</taxon>
        <taxon>Chaetothyriales</taxon>
        <taxon>Chaetothyriales incertae sedis</taxon>
        <taxon>Neophaeococcomyces</taxon>
    </lineage>
</organism>
<name>A0ACC2ZW86_9EURO</name>
<accession>A0ACC2ZW86</accession>
<protein>
    <submittedName>
        <fullName evidence="1">Bud site selection protein 6</fullName>
    </submittedName>
</protein>
<dbReference type="EMBL" id="JAPDRQ010000231">
    <property type="protein sequence ID" value="KAJ9651865.1"/>
    <property type="molecule type" value="Genomic_DNA"/>
</dbReference>
<proteinExistence type="predicted"/>
<evidence type="ECO:0000313" key="2">
    <source>
        <dbReference type="Proteomes" id="UP001172386"/>
    </source>
</evidence>
<evidence type="ECO:0000313" key="1">
    <source>
        <dbReference type="EMBL" id="KAJ9651865.1"/>
    </source>
</evidence>
<sequence length="950" mass="103898">MESVRASQRRQGSVAEAASQQSAIMDTTPAQIGSQSRSASGTGARPHGSKSSNPDKQISQIEKSVTHLLVATKQLLETLTQWSRGNAQEEEVSDVYVRLGYEFNLACRAFSSIGVDTTDLGPVPDLLRTILEDTLSQPASPQALDNYLPRIRDIIINLLQGLKRKQSKLRTRPTKDATGQASKLGPQQPGRQMSTTSGVSGETTTTLSPYSGVRRDSPAGLDPDDMTPEPSGPLPSIERSSLRRSIRREPQKQTPSADSSSTIASTTAQNLPVLPPPQQEPITSAAAFPHPPPPPPKQDALTALQRGGDLERRASRRFSAYQIQKHLGASPNGVPVIPPAQNSPIPNRGREVRESMRAVTSRTSYQPGRQKSGSKLNDVSPSRTGSARPERISEEQEEESPKLETDLPRIEPPKEPGPDDSPTAKTPEEFHAPKLQTVTSPEPQLGATVNGPFSPTKELPVFTPTDRESTKTPDSPSKQDTPIDGTAKGFAVHSATTIRPSTTPPPTAAVELDSSPPSAKELTLFLQYKTRIKKFVLPGGYEELSLARLQLAFIEKFAWNTHNNGVDLPEIYIQDLVSGVRHELEDLSDVKDRSVLVLNFEVLDEVKKHFDEGLGSLKSTLENVKTILDGQGTMMQRFSDRQLEASKEMARLSATPTPRVTRAPTLDFDKVGATIPSGPASEASLAEVQNLRRDIAVLKQTYSTMSSDFAASMASIKAKAAHVKEAAATVAEPSYEGAFGRVHVNEGKKKLQTDSEVLVNRVDNLSDTVEDLRKDVVARGVRPRPADLERLSKEISGTAKALAQMKEFMKREKPAWTKVWENELNQVCVEREELSQQEELMADLHGDLEDVQNVFNLVEEAMKQQNIQGGTGSLRQVSKTVGFDPTVDPGQAKEGVLDEVRALRPNHEDRLEAIERAEAARKRDLEARQGNEFQKEVAEFVEEGKLKKTG</sequence>
<feature type="non-terminal residue" evidence="1">
    <location>
        <position position="950"/>
    </location>
</feature>
<gene>
    <name evidence="1" type="primary">BUD6</name>
    <name evidence="1" type="ORF">H2198_008863</name>
</gene>